<sequence>MPDIVYDRKGRLDRLSESVRSDDDSYGNRKERIRRASCTLKCVRPRCSATSTTNDTLTTIVSNTCYPRVQLGKLIAGLSPF</sequence>
<gene>
    <name evidence="1" type="ORF">DPMN_192967</name>
</gene>
<protein>
    <submittedName>
        <fullName evidence="1">Uncharacterized protein</fullName>
    </submittedName>
</protein>
<name>A0A9D3Y1R1_DREPO</name>
<evidence type="ECO:0000313" key="1">
    <source>
        <dbReference type="EMBL" id="KAH3690732.1"/>
    </source>
</evidence>
<evidence type="ECO:0000313" key="2">
    <source>
        <dbReference type="Proteomes" id="UP000828390"/>
    </source>
</evidence>
<organism evidence="1 2">
    <name type="scientific">Dreissena polymorpha</name>
    <name type="common">Zebra mussel</name>
    <name type="synonym">Mytilus polymorpha</name>
    <dbReference type="NCBI Taxonomy" id="45954"/>
    <lineage>
        <taxon>Eukaryota</taxon>
        <taxon>Metazoa</taxon>
        <taxon>Spiralia</taxon>
        <taxon>Lophotrochozoa</taxon>
        <taxon>Mollusca</taxon>
        <taxon>Bivalvia</taxon>
        <taxon>Autobranchia</taxon>
        <taxon>Heteroconchia</taxon>
        <taxon>Euheterodonta</taxon>
        <taxon>Imparidentia</taxon>
        <taxon>Neoheterodontei</taxon>
        <taxon>Myida</taxon>
        <taxon>Dreissenoidea</taxon>
        <taxon>Dreissenidae</taxon>
        <taxon>Dreissena</taxon>
    </lineage>
</organism>
<reference evidence="1" key="1">
    <citation type="journal article" date="2019" name="bioRxiv">
        <title>The Genome of the Zebra Mussel, Dreissena polymorpha: A Resource for Invasive Species Research.</title>
        <authorList>
            <person name="McCartney M.A."/>
            <person name="Auch B."/>
            <person name="Kono T."/>
            <person name="Mallez S."/>
            <person name="Zhang Y."/>
            <person name="Obille A."/>
            <person name="Becker A."/>
            <person name="Abrahante J.E."/>
            <person name="Garbe J."/>
            <person name="Badalamenti J.P."/>
            <person name="Herman A."/>
            <person name="Mangelson H."/>
            <person name="Liachko I."/>
            <person name="Sullivan S."/>
            <person name="Sone E.D."/>
            <person name="Koren S."/>
            <person name="Silverstein K.A.T."/>
            <person name="Beckman K.B."/>
            <person name="Gohl D.M."/>
        </authorList>
    </citation>
    <scope>NUCLEOTIDE SEQUENCE</scope>
    <source>
        <strain evidence="1">Duluth1</strain>
        <tissue evidence="1">Whole animal</tissue>
    </source>
</reference>
<proteinExistence type="predicted"/>
<dbReference type="EMBL" id="JAIWYP010000055">
    <property type="protein sequence ID" value="KAH3690732.1"/>
    <property type="molecule type" value="Genomic_DNA"/>
</dbReference>
<dbReference type="AlphaFoldDB" id="A0A9D3Y1R1"/>
<accession>A0A9D3Y1R1</accession>
<dbReference type="Proteomes" id="UP000828390">
    <property type="component" value="Unassembled WGS sequence"/>
</dbReference>
<comment type="caution">
    <text evidence="1">The sequence shown here is derived from an EMBL/GenBank/DDBJ whole genome shotgun (WGS) entry which is preliminary data.</text>
</comment>
<reference evidence="1" key="2">
    <citation type="submission" date="2020-11" db="EMBL/GenBank/DDBJ databases">
        <authorList>
            <person name="McCartney M.A."/>
            <person name="Auch B."/>
            <person name="Kono T."/>
            <person name="Mallez S."/>
            <person name="Becker A."/>
            <person name="Gohl D.M."/>
            <person name="Silverstein K.A.T."/>
            <person name="Koren S."/>
            <person name="Bechman K.B."/>
            <person name="Herman A."/>
            <person name="Abrahante J.E."/>
            <person name="Garbe J."/>
        </authorList>
    </citation>
    <scope>NUCLEOTIDE SEQUENCE</scope>
    <source>
        <strain evidence="1">Duluth1</strain>
        <tissue evidence="1">Whole animal</tissue>
    </source>
</reference>
<keyword evidence="2" id="KW-1185">Reference proteome</keyword>